<proteinExistence type="predicted"/>
<organism evidence="1">
    <name type="scientific">viral metagenome</name>
    <dbReference type="NCBI Taxonomy" id="1070528"/>
    <lineage>
        <taxon>unclassified sequences</taxon>
        <taxon>metagenomes</taxon>
        <taxon>organismal metagenomes</taxon>
    </lineage>
</organism>
<evidence type="ECO:0000313" key="1">
    <source>
        <dbReference type="EMBL" id="QJA52432.1"/>
    </source>
</evidence>
<evidence type="ECO:0000313" key="2">
    <source>
        <dbReference type="EMBL" id="QJH96694.1"/>
    </source>
</evidence>
<dbReference type="AlphaFoldDB" id="A0A6H1ZY94"/>
<name>A0A6H1ZY94_9ZZZZ</name>
<gene>
    <name evidence="1" type="ORF">TM448A02716_0010</name>
    <name evidence="2" type="ORF">TM448B00795_0008</name>
</gene>
<protein>
    <submittedName>
        <fullName evidence="1">Uncharacterized protein</fullName>
    </submittedName>
</protein>
<sequence>MKSKNKLIIRQETLPYLNLFDLNKSWLSLKQERTGLVEEAHELRARMWVLSHKITEIEEKISQAIVKLEKKNV</sequence>
<accession>A0A6H1ZY94</accession>
<reference evidence="1" key="1">
    <citation type="submission" date="2020-03" db="EMBL/GenBank/DDBJ databases">
        <title>The deep terrestrial virosphere.</title>
        <authorList>
            <person name="Holmfeldt K."/>
            <person name="Nilsson E."/>
            <person name="Simone D."/>
            <person name="Lopez-Fernandez M."/>
            <person name="Wu X."/>
            <person name="de Brujin I."/>
            <person name="Lundin D."/>
            <person name="Andersson A."/>
            <person name="Bertilsson S."/>
            <person name="Dopson M."/>
        </authorList>
    </citation>
    <scope>NUCLEOTIDE SEQUENCE</scope>
    <source>
        <strain evidence="1">TM448A02716</strain>
        <strain evidence="2">TM448B00795</strain>
    </source>
</reference>
<dbReference type="EMBL" id="MT144339">
    <property type="protein sequence ID" value="QJA52432.1"/>
    <property type="molecule type" value="Genomic_DNA"/>
</dbReference>
<dbReference type="EMBL" id="MT144659">
    <property type="protein sequence ID" value="QJH96694.1"/>
    <property type="molecule type" value="Genomic_DNA"/>
</dbReference>